<reference evidence="3 4" key="2">
    <citation type="submission" date="2016-10" db="EMBL/GenBank/DDBJ databases">
        <authorList>
            <person name="Varghese N."/>
            <person name="Submissions S."/>
        </authorList>
    </citation>
    <scope>NUCLEOTIDE SEQUENCE [LARGE SCALE GENOMIC DNA]</scope>
    <source>
        <strain evidence="3 4">DSM 24802</strain>
    </source>
</reference>
<evidence type="ECO:0000313" key="3">
    <source>
        <dbReference type="EMBL" id="SDX43828.1"/>
    </source>
</evidence>
<evidence type="ECO:0000256" key="1">
    <source>
        <dbReference type="SAM" id="Phobius"/>
    </source>
</evidence>
<evidence type="ECO:0000313" key="5">
    <source>
        <dbReference type="Proteomes" id="UP000634647"/>
    </source>
</evidence>
<dbReference type="Proteomes" id="UP000199541">
    <property type="component" value="Unassembled WGS sequence"/>
</dbReference>
<keyword evidence="4" id="KW-1185">Reference proteome</keyword>
<keyword evidence="1" id="KW-0812">Transmembrane</keyword>
<comment type="caution">
    <text evidence="2">The sequence shown here is derived from an EMBL/GenBank/DDBJ whole genome shotgun (WGS) entry which is preliminary data.</text>
</comment>
<dbReference type="Proteomes" id="UP000634647">
    <property type="component" value="Unassembled WGS sequence"/>
</dbReference>
<dbReference type="EMBL" id="FNOB01000016">
    <property type="protein sequence ID" value="SDX43828.1"/>
    <property type="molecule type" value="Genomic_DNA"/>
</dbReference>
<gene>
    <name evidence="2" type="ORF">GCM10008024_27340</name>
    <name evidence="3" type="ORF">SAMN05444006_11643</name>
</gene>
<accession>A0AAN4UT30</accession>
<protein>
    <recommendedName>
        <fullName evidence="6">VanZ-like domain-containing protein</fullName>
    </recommendedName>
</protein>
<sequence>MDIGIRYTAPLTLALVVLIGVGTLSPHPLLSQHALGSDKIQHLLGFGSLVVPAALFRPRWLRIMVPAAVALGGLVELIQPYVGRDRDIHDFYADCLGIALALIAASLLRVWILRAGAAKT</sequence>
<reference evidence="2" key="3">
    <citation type="submission" date="2023-06" db="EMBL/GenBank/DDBJ databases">
        <authorList>
            <person name="Sun Q."/>
            <person name="Zhou Y."/>
        </authorList>
    </citation>
    <scope>NUCLEOTIDE SEQUENCE</scope>
    <source>
        <strain evidence="2">CGMCC 1.10859</strain>
    </source>
</reference>
<organism evidence="2 5">
    <name type="scientific">Allgaiera indica</name>
    <dbReference type="NCBI Taxonomy" id="765699"/>
    <lineage>
        <taxon>Bacteria</taxon>
        <taxon>Pseudomonadati</taxon>
        <taxon>Pseudomonadota</taxon>
        <taxon>Alphaproteobacteria</taxon>
        <taxon>Rhodobacterales</taxon>
        <taxon>Paracoccaceae</taxon>
        <taxon>Allgaiera</taxon>
    </lineage>
</organism>
<name>A0AAN4UT30_9RHOB</name>
<dbReference type="AlphaFoldDB" id="A0AAN4UT30"/>
<evidence type="ECO:0008006" key="6">
    <source>
        <dbReference type="Google" id="ProtNLM"/>
    </source>
</evidence>
<dbReference type="EMBL" id="BNAB01000013">
    <property type="protein sequence ID" value="GHE03547.1"/>
    <property type="molecule type" value="Genomic_DNA"/>
</dbReference>
<proteinExistence type="predicted"/>
<reference evidence="2" key="1">
    <citation type="journal article" date="2014" name="Int. J. Syst. Evol. Microbiol.">
        <title>Complete genome sequence of Corynebacterium casei LMG S-19264T (=DSM 44701T), isolated from a smear-ripened cheese.</title>
        <authorList>
            <consortium name="US DOE Joint Genome Institute (JGI-PGF)"/>
            <person name="Walter F."/>
            <person name="Albersmeier A."/>
            <person name="Kalinowski J."/>
            <person name="Ruckert C."/>
        </authorList>
    </citation>
    <scope>NUCLEOTIDE SEQUENCE</scope>
    <source>
        <strain evidence="2">CGMCC 1.10859</strain>
    </source>
</reference>
<evidence type="ECO:0000313" key="4">
    <source>
        <dbReference type="Proteomes" id="UP000199541"/>
    </source>
</evidence>
<feature type="transmembrane region" description="Helical" evidence="1">
    <location>
        <begin position="91"/>
        <end position="112"/>
    </location>
</feature>
<keyword evidence="1" id="KW-1133">Transmembrane helix</keyword>
<dbReference type="RefSeq" id="WP_035837675.1">
    <property type="nucleotide sequence ID" value="NZ_BNAB01000013.1"/>
</dbReference>
<keyword evidence="1" id="KW-0472">Membrane</keyword>
<evidence type="ECO:0000313" key="2">
    <source>
        <dbReference type="EMBL" id="GHE03547.1"/>
    </source>
</evidence>